<dbReference type="InterPro" id="IPR029494">
    <property type="entry name" value="DarT"/>
</dbReference>
<evidence type="ECO:0000259" key="7">
    <source>
        <dbReference type="PROSITE" id="PS52018"/>
    </source>
</evidence>
<feature type="active site" evidence="6">
    <location>
        <position position="163"/>
    </location>
</feature>
<dbReference type="PROSITE" id="PS52018">
    <property type="entry name" value="DART"/>
    <property type="match status" value="1"/>
</dbReference>
<dbReference type="EMBL" id="JBHULC010000038">
    <property type="protein sequence ID" value="MFD2523887.1"/>
    <property type="molecule type" value="Genomic_DNA"/>
</dbReference>
<comment type="caution">
    <text evidence="6">Lacks conserved residue(s) required for the propagation of feature annotation.</text>
</comment>
<gene>
    <name evidence="8" type="ORF">ACFSR2_23500</name>
</gene>
<evidence type="ECO:0000313" key="9">
    <source>
        <dbReference type="Proteomes" id="UP001597510"/>
    </source>
</evidence>
<organism evidence="8 9">
    <name type="scientific">Emticicia soli</name>
    <dbReference type="NCBI Taxonomy" id="2027878"/>
    <lineage>
        <taxon>Bacteria</taxon>
        <taxon>Pseudomonadati</taxon>
        <taxon>Bacteroidota</taxon>
        <taxon>Cytophagia</taxon>
        <taxon>Cytophagales</taxon>
        <taxon>Leadbetterellaceae</taxon>
        <taxon>Emticicia</taxon>
    </lineage>
</organism>
<keyword evidence="4 6" id="KW-0548">Nucleotidyltransferase</keyword>
<evidence type="ECO:0000256" key="1">
    <source>
        <dbReference type="ARBA" id="ARBA00022649"/>
    </source>
</evidence>
<evidence type="ECO:0000256" key="6">
    <source>
        <dbReference type="PROSITE-ProRule" id="PRU01362"/>
    </source>
</evidence>
<name>A0ABW5JG65_9BACT</name>
<keyword evidence="1 6" id="KW-1277">Toxin-antitoxin system</keyword>
<dbReference type="Pfam" id="PF14487">
    <property type="entry name" value="DarT"/>
    <property type="match status" value="1"/>
</dbReference>
<keyword evidence="2 6" id="KW-0328">Glycosyltransferase</keyword>
<keyword evidence="3 6" id="KW-0808">Transferase</keyword>
<protein>
    <submittedName>
        <fullName evidence="8">DUF4433 domain-containing protein</fullName>
    </submittedName>
</protein>
<proteinExistence type="inferred from homology"/>
<comment type="catalytic activity">
    <reaction evidence="6">
        <text>a thymidine in DNA + NAD(+) = an N-(ADP-alpha-D-ribosyl)-thymidine in DNA + nicotinamide + H(+)</text>
        <dbReference type="Rhea" id="RHEA:71651"/>
        <dbReference type="Rhea" id="RHEA-COMP:13556"/>
        <dbReference type="Rhea" id="RHEA-COMP:18051"/>
        <dbReference type="ChEBI" id="CHEBI:15378"/>
        <dbReference type="ChEBI" id="CHEBI:17154"/>
        <dbReference type="ChEBI" id="CHEBI:57540"/>
        <dbReference type="ChEBI" id="CHEBI:137386"/>
        <dbReference type="ChEBI" id="CHEBI:191199"/>
    </reaction>
</comment>
<comment type="similarity">
    <text evidence="6">Belongs to the DarT ADP-ribosyltransferase family.</text>
</comment>
<dbReference type="Proteomes" id="UP001597510">
    <property type="component" value="Unassembled WGS sequence"/>
</dbReference>
<feature type="binding site" evidence="6">
    <location>
        <begin position="11"/>
        <end position="13"/>
    </location>
    <ligand>
        <name>NAD(+)</name>
        <dbReference type="ChEBI" id="CHEBI:57540"/>
    </ligand>
</feature>
<feature type="binding site" evidence="6">
    <location>
        <position position="50"/>
    </location>
    <ligand>
        <name>NAD(+)</name>
        <dbReference type="ChEBI" id="CHEBI:57540"/>
    </ligand>
</feature>
<accession>A0ABW5JG65</accession>
<keyword evidence="9" id="KW-1185">Reference proteome</keyword>
<evidence type="ECO:0000313" key="8">
    <source>
        <dbReference type="EMBL" id="MFD2523887.1"/>
    </source>
</evidence>
<evidence type="ECO:0000256" key="3">
    <source>
        <dbReference type="ARBA" id="ARBA00022679"/>
    </source>
</evidence>
<evidence type="ECO:0000256" key="2">
    <source>
        <dbReference type="ARBA" id="ARBA00022676"/>
    </source>
</evidence>
<feature type="active site" description="Proton acceptor" evidence="6">
    <location>
        <position position="50"/>
    </location>
</feature>
<sequence>MPDFNKKYLFRMTHIYNIEHILTHGITHRNSPNANNKYKSIGDNTLISTRNIHPLDNGKSIGDYIPFYFGVRTPMLYVIIKGFNGVSPTPSESIVYCVTSIQQILDSDIDFIFTDGHAVDSFSSKYSKEQIIDIDNILDYSAINATHWKDENDLDKKRRKEAEFLLECDLPSKYILGYICYNEKAKVSLISLGISENKIVIKPDFYF</sequence>
<feature type="domain" description="DarT" evidence="7">
    <location>
        <begin position="7"/>
        <end position="207"/>
    </location>
</feature>
<evidence type="ECO:0000256" key="5">
    <source>
        <dbReference type="ARBA" id="ARBA00023125"/>
    </source>
</evidence>
<reference evidence="9" key="1">
    <citation type="journal article" date="2019" name="Int. J. Syst. Evol. Microbiol.">
        <title>The Global Catalogue of Microorganisms (GCM) 10K type strain sequencing project: providing services to taxonomists for standard genome sequencing and annotation.</title>
        <authorList>
            <consortium name="The Broad Institute Genomics Platform"/>
            <consortium name="The Broad Institute Genome Sequencing Center for Infectious Disease"/>
            <person name="Wu L."/>
            <person name="Ma J."/>
        </authorList>
    </citation>
    <scope>NUCLEOTIDE SEQUENCE [LARGE SCALE GENOMIC DNA]</scope>
    <source>
        <strain evidence="9">KCTC 52344</strain>
    </source>
</reference>
<comment type="caution">
    <text evidence="8">The sequence shown here is derived from an EMBL/GenBank/DDBJ whole genome shotgun (WGS) entry which is preliminary data.</text>
</comment>
<evidence type="ECO:0000256" key="4">
    <source>
        <dbReference type="ARBA" id="ARBA00022695"/>
    </source>
</evidence>
<keyword evidence="5 6" id="KW-0238">DNA-binding</keyword>